<dbReference type="AlphaFoldDB" id="A0A5J4TSP6"/>
<dbReference type="EMBL" id="SNRW01026273">
    <property type="protein sequence ID" value="KAA6360912.1"/>
    <property type="molecule type" value="Genomic_DNA"/>
</dbReference>
<comment type="caution">
    <text evidence="1">The sequence shown here is derived from an EMBL/GenBank/DDBJ whole genome shotgun (WGS) entry which is preliminary data.</text>
</comment>
<reference evidence="1 2" key="1">
    <citation type="submission" date="2019-03" db="EMBL/GenBank/DDBJ databases">
        <title>Single cell metagenomics reveals metabolic interactions within the superorganism composed of flagellate Streblomastix strix and complex community of Bacteroidetes bacteria on its surface.</title>
        <authorList>
            <person name="Treitli S.C."/>
            <person name="Kolisko M."/>
            <person name="Husnik F."/>
            <person name="Keeling P."/>
            <person name="Hampl V."/>
        </authorList>
    </citation>
    <scope>NUCLEOTIDE SEQUENCE [LARGE SCALE GENOMIC DNA]</scope>
    <source>
        <strain evidence="1">ST1C</strain>
    </source>
</reference>
<sequence>HSVLLSFNASQEEPFVDAIIWIPVASQHFSKLIAQFGTISKVFILETANYSKLASELEIELPLRKSFFDITSIVCTIKHTKIYLISEAQFLAFDDLRDLHVF</sequence>
<proteinExistence type="predicted"/>
<feature type="non-terminal residue" evidence="1">
    <location>
        <position position="1"/>
    </location>
</feature>
<protein>
    <submittedName>
        <fullName evidence="1">Uncharacterized protein</fullName>
    </submittedName>
</protein>
<dbReference type="Proteomes" id="UP000324800">
    <property type="component" value="Unassembled WGS sequence"/>
</dbReference>
<evidence type="ECO:0000313" key="1">
    <source>
        <dbReference type="EMBL" id="KAA6360912.1"/>
    </source>
</evidence>
<evidence type="ECO:0000313" key="2">
    <source>
        <dbReference type="Proteomes" id="UP000324800"/>
    </source>
</evidence>
<organism evidence="1 2">
    <name type="scientific">Streblomastix strix</name>
    <dbReference type="NCBI Taxonomy" id="222440"/>
    <lineage>
        <taxon>Eukaryota</taxon>
        <taxon>Metamonada</taxon>
        <taxon>Preaxostyla</taxon>
        <taxon>Oxymonadida</taxon>
        <taxon>Streblomastigidae</taxon>
        <taxon>Streblomastix</taxon>
    </lineage>
</organism>
<gene>
    <name evidence="1" type="ORF">EZS28_043561</name>
</gene>
<name>A0A5J4TSP6_9EUKA</name>
<accession>A0A5J4TSP6</accession>